<dbReference type="PANTHER" id="PTHR31503">
    <property type="entry name" value="VACUOLAR CALCIUM ION TRANSPORTER"/>
    <property type="match status" value="1"/>
</dbReference>
<feature type="transmembrane region" description="Helical" evidence="9">
    <location>
        <begin position="536"/>
        <end position="557"/>
    </location>
</feature>
<keyword evidence="13" id="KW-1185">Reference proteome</keyword>
<feature type="transmembrane region" description="Helical" evidence="9">
    <location>
        <begin position="434"/>
        <end position="453"/>
    </location>
</feature>
<protein>
    <recommendedName>
        <fullName evidence="11">EF-hand domain-containing protein</fullName>
    </recommendedName>
</protein>
<dbReference type="GO" id="GO:0012505">
    <property type="term" value="C:endomembrane system"/>
    <property type="evidence" value="ECO:0007669"/>
    <property type="project" value="UniProtKB-SubCell"/>
</dbReference>
<evidence type="ECO:0000256" key="8">
    <source>
        <dbReference type="SAM" id="MobiDB-lite"/>
    </source>
</evidence>
<evidence type="ECO:0000259" key="11">
    <source>
        <dbReference type="PROSITE" id="PS50222"/>
    </source>
</evidence>
<evidence type="ECO:0000256" key="9">
    <source>
        <dbReference type="SAM" id="Phobius"/>
    </source>
</evidence>
<evidence type="ECO:0000313" key="12">
    <source>
        <dbReference type="EMBL" id="CAH0370922.1"/>
    </source>
</evidence>
<feature type="chain" id="PRO_5035159137" description="EF-hand domain-containing protein" evidence="10">
    <location>
        <begin position="20"/>
        <end position="592"/>
    </location>
</feature>
<keyword evidence="2" id="KW-0813">Transport</keyword>
<dbReference type="AlphaFoldDB" id="A0A8J2SNT5"/>
<dbReference type="Pfam" id="PF13499">
    <property type="entry name" value="EF-hand_7"/>
    <property type="match status" value="1"/>
</dbReference>
<keyword evidence="10" id="KW-0732">Signal</keyword>
<dbReference type="GO" id="GO:0005509">
    <property type="term" value="F:calcium ion binding"/>
    <property type="evidence" value="ECO:0007669"/>
    <property type="project" value="InterPro"/>
</dbReference>
<gene>
    <name evidence="12" type="ORF">PECAL_3P08350</name>
</gene>
<keyword evidence="7 9" id="KW-0472">Membrane</keyword>
<feature type="transmembrane region" description="Helical" evidence="9">
    <location>
        <begin position="508"/>
        <end position="530"/>
    </location>
</feature>
<dbReference type="InterPro" id="IPR004837">
    <property type="entry name" value="NaCa_Exmemb"/>
</dbReference>
<evidence type="ECO:0000256" key="10">
    <source>
        <dbReference type="SAM" id="SignalP"/>
    </source>
</evidence>
<keyword evidence="5 9" id="KW-1133">Transmembrane helix</keyword>
<dbReference type="InterPro" id="IPR018247">
    <property type="entry name" value="EF_Hand_1_Ca_BS"/>
</dbReference>
<evidence type="ECO:0000256" key="3">
    <source>
        <dbReference type="ARBA" id="ARBA00022692"/>
    </source>
</evidence>
<dbReference type="PROSITE" id="PS00018">
    <property type="entry name" value="EF_HAND_1"/>
    <property type="match status" value="2"/>
</dbReference>
<dbReference type="GO" id="GO:0015369">
    <property type="term" value="F:calcium:proton antiporter activity"/>
    <property type="evidence" value="ECO:0007669"/>
    <property type="project" value="TreeGrafter"/>
</dbReference>
<dbReference type="PROSITE" id="PS50222">
    <property type="entry name" value="EF_HAND_2"/>
    <property type="match status" value="2"/>
</dbReference>
<feature type="transmembrane region" description="Helical" evidence="9">
    <location>
        <begin position="180"/>
        <end position="200"/>
    </location>
</feature>
<comment type="subcellular location">
    <subcellularLocation>
        <location evidence="1">Endomembrane system</location>
        <topology evidence="1">Multi-pass membrane protein</topology>
    </subcellularLocation>
</comment>
<feature type="compositionally biased region" description="Acidic residues" evidence="8">
    <location>
        <begin position="402"/>
        <end position="417"/>
    </location>
</feature>
<evidence type="ECO:0000256" key="1">
    <source>
        <dbReference type="ARBA" id="ARBA00004127"/>
    </source>
</evidence>
<dbReference type="OrthoDB" id="26525at2759"/>
<keyword evidence="3 9" id="KW-0812">Transmembrane</keyword>
<dbReference type="SMART" id="SM00054">
    <property type="entry name" value="EFh"/>
    <property type="match status" value="2"/>
</dbReference>
<evidence type="ECO:0000256" key="7">
    <source>
        <dbReference type="ARBA" id="ARBA00023136"/>
    </source>
</evidence>
<dbReference type="Pfam" id="PF01699">
    <property type="entry name" value="Na_Ca_ex"/>
    <property type="match status" value="1"/>
</dbReference>
<dbReference type="Gene3D" id="1.10.238.10">
    <property type="entry name" value="EF-hand"/>
    <property type="match status" value="1"/>
</dbReference>
<feature type="region of interest" description="Disordered" evidence="8">
    <location>
        <begin position="391"/>
        <end position="417"/>
    </location>
</feature>
<feature type="domain" description="EF-hand" evidence="11">
    <location>
        <begin position="348"/>
        <end position="383"/>
    </location>
</feature>
<feature type="transmembrane region" description="Helical" evidence="9">
    <location>
        <begin position="227"/>
        <end position="244"/>
    </location>
</feature>
<dbReference type="GO" id="GO:0016020">
    <property type="term" value="C:membrane"/>
    <property type="evidence" value="ECO:0007669"/>
    <property type="project" value="InterPro"/>
</dbReference>
<name>A0A8J2SNT5_9STRA</name>
<keyword evidence="4" id="KW-0106">Calcium</keyword>
<proteinExistence type="predicted"/>
<dbReference type="InterPro" id="IPR011992">
    <property type="entry name" value="EF-hand-dom_pair"/>
</dbReference>
<feature type="transmembrane region" description="Helical" evidence="9">
    <location>
        <begin position="115"/>
        <end position="135"/>
    </location>
</feature>
<feature type="transmembrane region" description="Helical" evidence="9">
    <location>
        <begin position="43"/>
        <end position="60"/>
    </location>
</feature>
<feature type="signal peptide" evidence="10">
    <location>
        <begin position="1"/>
        <end position="19"/>
    </location>
</feature>
<sequence>MAPAHTVLGLALLATRIRADETDDDATDSIFIDPDSFPDDWYGGLQLTQLFLAYCVILYFGCNMISDGAELLMLTPYSKLVGAVILPILGAVPDGAIVLFSGIGPDAQTNLDVGVGALAGSTVMLITIPWFLAIYGGRVDLDSNGQPKYATKKKRLTEGNLWDAGVCTGETGSIVVRNMAYWMAITSIPYLVIEVGALIAEAENGGILNQQNLDDVTLESEGSPERVYAIVGTLMTIGFFLAYLKYQNDRTSSPSVASKQVRAVQNTVSGGQGLVAAVRPLLEAMEKQEQEMSQTGASQSLIQAESKRSMTMLQNVLRPFFSKYDVDGSGTLETSELGRVFMDLNEPKSAHELEALFKNFDTDQSGEISFVEFCDGVRSYIGKKKANESAAVDRTSSRVEEESKEDDGDESEEEECPDEFAQEKFKTIEEQQAAIKRSAAYLCGVGTIVVLIFSDPISDVLTAIGERIGVNAFYVAFVVAPLITNGSELMASYTFAQKKTMKSMTVAYEQLLGAAVMNNTYCLFIFLILIATQGLYWNYTAEVIAILLAELCVFVVATQFKVHTMKTALAVLAIYPATILVVWMLETLAGIS</sequence>
<reference evidence="12" key="1">
    <citation type="submission" date="2021-11" db="EMBL/GenBank/DDBJ databases">
        <authorList>
            <consortium name="Genoscope - CEA"/>
            <person name="William W."/>
        </authorList>
    </citation>
    <scope>NUCLEOTIDE SEQUENCE</scope>
</reference>
<comment type="caution">
    <text evidence="12">The sequence shown here is derived from an EMBL/GenBank/DDBJ whole genome shotgun (WGS) entry which is preliminary data.</text>
</comment>
<accession>A0A8J2SNT5</accession>
<keyword evidence="6" id="KW-0406">Ion transport</keyword>
<feature type="transmembrane region" description="Helical" evidence="9">
    <location>
        <begin position="569"/>
        <end position="591"/>
    </location>
</feature>
<evidence type="ECO:0000256" key="4">
    <source>
        <dbReference type="ARBA" id="ARBA00022837"/>
    </source>
</evidence>
<feature type="transmembrane region" description="Helical" evidence="9">
    <location>
        <begin position="80"/>
        <end position="103"/>
    </location>
</feature>
<dbReference type="CDD" id="cd00051">
    <property type="entry name" value="EFh"/>
    <property type="match status" value="1"/>
</dbReference>
<dbReference type="InterPro" id="IPR004713">
    <property type="entry name" value="CaH_exchang"/>
</dbReference>
<dbReference type="InterPro" id="IPR002048">
    <property type="entry name" value="EF_hand_dom"/>
</dbReference>
<evidence type="ECO:0000256" key="5">
    <source>
        <dbReference type="ARBA" id="ARBA00022989"/>
    </source>
</evidence>
<dbReference type="GO" id="GO:0006874">
    <property type="term" value="P:intracellular calcium ion homeostasis"/>
    <property type="evidence" value="ECO:0007669"/>
    <property type="project" value="TreeGrafter"/>
</dbReference>
<dbReference type="PANTHER" id="PTHR31503:SF36">
    <property type="entry name" value="SODIUM_CALCIUM EXCHANGER MEMBRANE REGION DOMAIN-CONTAINING PROTEIN"/>
    <property type="match status" value="1"/>
</dbReference>
<evidence type="ECO:0000256" key="2">
    <source>
        <dbReference type="ARBA" id="ARBA00022448"/>
    </source>
</evidence>
<feature type="transmembrane region" description="Helical" evidence="9">
    <location>
        <begin position="473"/>
        <end position="496"/>
    </location>
</feature>
<dbReference type="Proteomes" id="UP000789595">
    <property type="component" value="Unassembled WGS sequence"/>
</dbReference>
<organism evidence="12 13">
    <name type="scientific">Pelagomonas calceolata</name>
    <dbReference type="NCBI Taxonomy" id="35677"/>
    <lineage>
        <taxon>Eukaryota</taxon>
        <taxon>Sar</taxon>
        <taxon>Stramenopiles</taxon>
        <taxon>Ochrophyta</taxon>
        <taxon>Pelagophyceae</taxon>
        <taxon>Pelagomonadales</taxon>
        <taxon>Pelagomonadaceae</taxon>
        <taxon>Pelagomonas</taxon>
    </lineage>
</organism>
<evidence type="ECO:0000256" key="6">
    <source>
        <dbReference type="ARBA" id="ARBA00023065"/>
    </source>
</evidence>
<dbReference type="SUPFAM" id="SSF47473">
    <property type="entry name" value="EF-hand"/>
    <property type="match status" value="1"/>
</dbReference>
<evidence type="ECO:0000313" key="13">
    <source>
        <dbReference type="Proteomes" id="UP000789595"/>
    </source>
</evidence>
<dbReference type="EMBL" id="CAKKNE010000003">
    <property type="protein sequence ID" value="CAH0370922.1"/>
    <property type="molecule type" value="Genomic_DNA"/>
</dbReference>
<feature type="domain" description="EF-hand" evidence="11">
    <location>
        <begin position="312"/>
        <end position="347"/>
    </location>
</feature>